<reference evidence="1 2" key="1">
    <citation type="submission" date="2016-03" db="EMBL/GenBank/DDBJ databases">
        <title>Draft genome sequence of Flavobacterium fryxellicola DSM 16209.</title>
        <authorList>
            <person name="Shin S.-K."/>
            <person name="Yi H."/>
        </authorList>
    </citation>
    <scope>NUCLEOTIDE SEQUENCE [LARGE SCALE GENOMIC DNA]</scope>
    <source>
        <strain evidence="1 2">DSM 16209</strain>
    </source>
</reference>
<dbReference type="AlphaFoldDB" id="A0A167XLN6"/>
<dbReference type="Proteomes" id="UP000077164">
    <property type="component" value="Unassembled WGS sequence"/>
</dbReference>
<evidence type="ECO:0000313" key="2">
    <source>
        <dbReference type="Proteomes" id="UP000077164"/>
    </source>
</evidence>
<keyword evidence="2" id="KW-1185">Reference proteome</keyword>
<evidence type="ECO:0000313" key="1">
    <source>
        <dbReference type="EMBL" id="OAB28486.1"/>
    </source>
</evidence>
<name>A0A167XLN6_9FLAO</name>
<organism evidence="1 2">
    <name type="scientific">Flavobacterium fryxellicola</name>
    <dbReference type="NCBI Taxonomy" id="249352"/>
    <lineage>
        <taxon>Bacteria</taxon>
        <taxon>Pseudomonadati</taxon>
        <taxon>Bacteroidota</taxon>
        <taxon>Flavobacteriia</taxon>
        <taxon>Flavobacteriales</taxon>
        <taxon>Flavobacteriaceae</taxon>
        <taxon>Flavobacterium</taxon>
    </lineage>
</organism>
<dbReference type="EMBL" id="LVJE01000011">
    <property type="protein sequence ID" value="OAB28486.1"/>
    <property type="molecule type" value="Genomic_DNA"/>
</dbReference>
<comment type="caution">
    <text evidence="1">The sequence shown here is derived from an EMBL/GenBank/DDBJ whole genome shotgun (WGS) entry which is preliminary data.</text>
</comment>
<protein>
    <recommendedName>
        <fullName evidence="3">Transposase</fullName>
    </recommendedName>
</protein>
<sequence>MAVAEGRGAKTRLKEYSKEVSEQLEIHNRNLKNVLNYFEEKHNIIICKKTLQNFLKDTGL</sequence>
<gene>
    <name evidence="1" type="ORF">FBFR_07240</name>
</gene>
<evidence type="ECO:0008006" key="3">
    <source>
        <dbReference type="Google" id="ProtNLM"/>
    </source>
</evidence>
<proteinExistence type="predicted"/>
<accession>A0A167XLN6</accession>